<reference evidence="7 8" key="1">
    <citation type="submission" date="2017-08" db="EMBL/GenBank/DDBJ databases">
        <title>Complete genome sequence of Mucilaginibacter sp. strain BJC16-A31.</title>
        <authorList>
            <consortium name="Henan University of Science and Technology"/>
            <person name="You X."/>
        </authorList>
    </citation>
    <scope>NUCLEOTIDE SEQUENCE [LARGE SCALE GENOMIC DNA]</scope>
    <source>
        <strain evidence="7 8">BJC16-A31</strain>
    </source>
</reference>
<dbReference type="NCBIfam" id="TIGR01297">
    <property type="entry name" value="CDF"/>
    <property type="match status" value="1"/>
</dbReference>
<dbReference type="InterPro" id="IPR002524">
    <property type="entry name" value="Cation_efflux"/>
</dbReference>
<dbReference type="KEGG" id="muc:MuYL_3206"/>
<dbReference type="GO" id="GO:0008324">
    <property type="term" value="F:monoatomic cation transmembrane transporter activity"/>
    <property type="evidence" value="ECO:0007669"/>
    <property type="project" value="InterPro"/>
</dbReference>
<dbReference type="AlphaFoldDB" id="A0A223NZU0"/>
<evidence type="ECO:0000259" key="6">
    <source>
        <dbReference type="Pfam" id="PF01545"/>
    </source>
</evidence>
<dbReference type="Gene3D" id="1.20.1510.10">
    <property type="entry name" value="Cation efflux protein transmembrane domain"/>
    <property type="match status" value="1"/>
</dbReference>
<dbReference type="PANTHER" id="PTHR13414:SF9">
    <property type="entry name" value="PROTON-COUPLED ZINC ANTIPORTER SLC30A9, MITOCHONDRIAL"/>
    <property type="match status" value="1"/>
</dbReference>
<evidence type="ECO:0000256" key="3">
    <source>
        <dbReference type="ARBA" id="ARBA00022692"/>
    </source>
</evidence>
<dbReference type="OrthoDB" id="9806522at2"/>
<keyword evidence="2" id="KW-0813">Transport</keyword>
<evidence type="ECO:0000256" key="5">
    <source>
        <dbReference type="ARBA" id="ARBA00023136"/>
    </source>
</evidence>
<evidence type="ECO:0000256" key="4">
    <source>
        <dbReference type="ARBA" id="ARBA00022989"/>
    </source>
</evidence>
<evidence type="ECO:0000256" key="1">
    <source>
        <dbReference type="ARBA" id="ARBA00004141"/>
    </source>
</evidence>
<dbReference type="Pfam" id="PF01545">
    <property type="entry name" value="Cation_efflux"/>
    <property type="match status" value="1"/>
</dbReference>
<keyword evidence="5" id="KW-0472">Membrane</keyword>
<dbReference type="Proteomes" id="UP000215002">
    <property type="component" value="Chromosome"/>
</dbReference>
<evidence type="ECO:0000313" key="7">
    <source>
        <dbReference type="EMBL" id="ASU35091.1"/>
    </source>
</evidence>
<sequence>MAHNKTPIYTAFAANTIIAIVKLVAAAATGSSAMASEGIHSLVDTSNEILLLLGISKSQKPADEKRPFGYGKELYFWSFVVSLLFFALGGGFSIYEGIEHLMHPEAITSPMWNYVILGIAFLLDGYSLITALKEFNRQRGDTPFWKAVHQSKDPATFVVLFEDAADVIGILIAFFGILLAVLLHNPYIDGVASVLIGLLLTAVAVLLVRESHSLLMGETGSPAELSQIITIVENDDMVQSVLTHLSMYMGPEEVVLLLKIKFDKGRQNSEVVDTIHLLRQNIQTSLPRYKNIFIEPV</sequence>
<dbReference type="SUPFAM" id="SSF161111">
    <property type="entry name" value="Cation efflux protein transmembrane domain-like"/>
    <property type="match status" value="1"/>
</dbReference>
<organism evidence="7 8">
    <name type="scientific">Mucilaginibacter xinganensis</name>
    <dbReference type="NCBI Taxonomy" id="1234841"/>
    <lineage>
        <taxon>Bacteria</taxon>
        <taxon>Pseudomonadati</taxon>
        <taxon>Bacteroidota</taxon>
        <taxon>Sphingobacteriia</taxon>
        <taxon>Sphingobacteriales</taxon>
        <taxon>Sphingobacteriaceae</taxon>
        <taxon>Mucilaginibacter</taxon>
    </lineage>
</organism>
<gene>
    <name evidence="7" type="ORF">MuYL_3206</name>
</gene>
<dbReference type="PANTHER" id="PTHR13414">
    <property type="entry name" value="HUEL-CATION TRANSPORTER"/>
    <property type="match status" value="1"/>
</dbReference>
<comment type="subcellular location">
    <subcellularLocation>
        <location evidence="1">Membrane</location>
        <topology evidence="1">Multi-pass membrane protein</topology>
    </subcellularLocation>
</comment>
<dbReference type="RefSeq" id="WP_094571339.1">
    <property type="nucleotide sequence ID" value="NZ_CP022743.1"/>
</dbReference>
<keyword evidence="4" id="KW-1133">Transmembrane helix</keyword>
<feature type="domain" description="Cation efflux protein transmembrane" evidence="6">
    <location>
        <begin position="9"/>
        <end position="216"/>
    </location>
</feature>
<proteinExistence type="predicted"/>
<evidence type="ECO:0000256" key="2">
    <source>
        <dbReference type="ARBA" id="ARBA00022448"/>
    </source>
</evidence>
<dbReference type="InterPro" id="IPR040177">
    <property type="entry name" value="SLC30A9"/>
</dbReference>
<dbReference type="EMBL" id="CP022743">
    <property type="protein sequence ID" value="ASU35091.1"/>
    <property type="molecule type" value="Genomic_DNA"/>
</dbReference>
<keyword evidence="8" id="KW-1185">Reference proteome</keyword>
<evidence type="ECO:0000313" key="8">
    <source>
        <dbReference type="Proteomes" id="UP000215002"/>
    </source>
</evidence>
<dbReference type="GO" id="GO:0006829">
    <property type="term" value="P:zinc ion transport"/>
    <property type="evidence" value="ECO:0007669"/>
    <property type="project" value="InterPro"/>
</dbReference>
<dbReference type="InterPro" id="IPR027469">
    <property type="entry name" value="Cation_efflux_TMD_sf"/>
</dbReference>
<name>A0A223NZU0_9SPHI</name>
<protein>
    <submittedName>
        <fullName evidence="7">Cation transporter</fullName>
    </submittedName>
</protein>
<dbReference type="InterPro" id="IPR058533">
    <property type="entry name" value="Cation_efflux_TM"/>
</dbReference>
<keyword evidence="3" id="KW-0812">Transmembrane</keyword>
<dbReference type="GO" id="GO:0016020">
    <property type="term" value="C:membrane"/>
    <property type="evidence" value="ECO:0007669"/>
    <property type="project" value="UniProtKB-SubCell"/>
</dbReference>
<accession>A0A223NZU0</accession>